<gene>
    <name evidence="2" type="ORF">BE15_33305</name>
</gene>
<evidence type="ECO:0000313" key="2">
    <source>
        <dbReference type="EMBL" id="KYF64912.1"/>
    </source>
</evidence>
<accession>A0A150QAK8</accession>
<organism evidence="2 3">
    <name type="scientific">Sorangium cellulosum</name>
    <name type="common">Polyangium cellulosum</name>
    <dbReference type="NCBI Taxonomy" id="56"/>
    <lineage>
        <taxon>Bacteria</taxon>
        <taxon>Pseudomonadati</taxon>
        <taxon>Myxococcota</taxon>
        <taxon>Polyangia</taxon>
        <taxon>Polyangiales</taxon>
        <taxon>Polyangiaceae</taxon>
        <taxon>Sorangium</taxon>
    </lineage>
</organism>
<dbReference type="EMBL" id="JEMA01000875">
    <property type="protein sequence ID" value="KYF64912.1"/>
    <property type="molecule type" value="Genomic_DNA"/>
</dbReference>
<feature type="non-terminal residue" evidence="2">
    <location>
        <position position="1"/>
    </location>
</feature>
<protein>
    <recommendedName>
        <fullName evidence="1">Large helicase-related protein winged-helix domain-containing protein</fullName>
    </recommendedName>
</protein>
<evidence type="ECO:0000313" key="3">
    <source>
        <dbReference type="Proteomes" id="UP000075260"/>
    </source>
</evidence>
<comment type="caution">
    <text evidence="2">The sequence shown here is derived from an EMBL/GenBank/DDBJ whole genome shotgun (WGS) entry which is preliminary data.</text>
</comment>
<proteinExistence type="predicted"/>
<dbReference type="Proteomes" id="UP000075260">
    <property type="component" value="Unassembled WGS sequence"/>
</dbReference>
<dbReference type="AlphaFoldDB" id="A0A150QAK8"/>
<evidence type="ECO:0000259" key="1">
    <source>
        <dbReference type="Pfam" id="PF23234"/>
    </source>
</evidence>
<name>A0A150QAK8_SORCE</name>
<dbReference type="InterPro" id="IPR055367">
    <property type="entry name" value="WH4_Lhr"/>
</dbReference>
<feature type="domain" description="Large helicase-related protein winged-helix" evidence="1">
    <location>
        <begin position="38"/>
        <end position="115"/>
    </location>
</feature>
<reference evidence="2 3" key="1">
    <citation type="submission" date="2014-02" db="EMBL/GenBank/DDBJ databases">
        <title>The small core and large imbalanced accessory genome model reveals a collaborative survival strategy of Sorangium cellulosum strains in nature.</title>
        <authorList>
            <person name="Han K."/>
            <person name="Peng R."/>
            <person name="Blom J."/>
            <person name="Li Y.-Z."/>
        </authorList>
    </citation>
    <scope>NUCLEOTIDE SEQUENCE [LARGE SCALE GENOMIC DNA]</scope>
    <source>
        <strain evidence="2 3">So0008-312</strain>
    </source>
</reference>
<dbReference type="Pfam" id="PF23234">
    <property type="entry name" value="WHD_4th_Lhr"/>
    <property type="match status" value="1"/>
</dbReference>
<dbReference type="RefSeq" id="WP_275936209.1">
    <property type="nucleotide sequence ID" value="NZ_JEMA01000875.1"/>
</dbReference>
<sequence length="176" mass="18690">RAGPVASGRWSLLRPRPEASAPLAAGAVDEAGDGLDVVEALAHQYLRRYGVVCRELLAREPRPPAWRDLLRVYRRLEMAGEIRGGHLIAGFVGEHFALPEALDALRAVRREPPSGEIVQLSACDPLNLVGIVTPGPRIPAGLGNVVIYRDGVPLAPIAAAPAERARVPAALSRAAV</sequence>